<dbReference type="RefSeq" id="WP_120402161.1">
    <property type="nucleotide sequence ID" value="NZ_RAXV01000012.1"/>
</dbReference>
<dbReference type="InterPro" id="IPR036291">
    <property type="entry name" value="NAD(P)-bd_dom_sf"/>
</dbReference>
<dbReference type="AlphaFoldDB" id="A0A3A8ESN1"/>
<name>A0A3A8ESN1_9GAMM</name>
<keyword evidence="2" id="KW-1185">Reference proteome</keyword>
<dbReference type="SUPFAM" id="SSF51735">
    <property type="entry name" value="NAD(P)-binding Rossmann-fold domains"/>
    <property type="match status" value="1"/>
</dbReference>
<dbReference type="Proteomes" id="UP000282388">
    <property type="component" value="Unassembled WGS sequence"/>
</dbReference>
<dbReference type="EMBL" id="RAXV01000012">
    <property type="protein sequence ID" value="RKG31891.1"/>
    <property type="molecule type" value="Genomic_DNA"/>
</dbReference>
<gene>
    <name evidence="1" type="ORF">D7V32_06935</name>
</gene>
<proteinExistence type="predicted"/>
<accession>A0A3A8ESN1</accession>
<dbReference type="CDD" id="cd05373">
    <property type="entry name" value="SDR_c10"/>
    <property type="match status" value="1"/>
</dbReference>
<reference evidence="1 2" key="1">
    <citation type="submission" date="2018-09" db="EMBL/GenBank/DDBJ databases">
        <title>The draft genome of Acinetobacter spp. strains.</title>
        <authorList>
            <person name="Qin J."/>
            <person name="Feng Y."/>
            <person name="Zong Z."/>
        </authorList>
    </citation>
    <scope>NUCLEOTIDE SEQUENCE [LARGE SCALE GENOMIC DNA]</scope>
    <source>
        <strain evidence="1 2">WCHAc060012</strain>
    </source>
</reference>
<protein>
    <submittedName>
        <fullName evidence="1">SDR family NAD(P)-dependent oxidoreductase</fullName>
    </submittedName>
</protein>
<evidence type="ECO:0000313" key="1">
    <source>
        <dbReference type="EMBL" id="RKG31891.1"/>
    </source>
</evidence>
<sequence>MAQQEERVKVALVIGAGDSTGGEIAKRFARGGYIACMTRRNAEKMQPLIKEIQQQGGQAYGFASDARKEEQVIELMEHIEAKIGPIEVLVFNIGANVPCSILDETARKYFKIWEMACFSAFLTGREAAKRMVSRERGTIIFTGATAGLRGASHFAAFAGAKHALRALAQSMARELGPNNIHVAHVVVDGAIDTDFIQETFPDLYAKKEQDGILNPAHIAENYWHLAHQPRDAWTHELDLRPWMERW</sequence>
<comment type="caution">
    <text evidence="1">The sequence shown here is derived from an EMBL/GenBank/DDBJ whole genome shotgun (WGS) entry which is preliminary data.</text>
</comment>
<dbReference type="PANTHER" id="PTHR43431:SF7">
    <property type="entry name" value="OXIDOREDUCTASE, SHORT CHAIN DEHYDROGENASE_REDUCTASE FAMILY (AFU_ORTHOLOGUE AFUA_5G14000)"/>
    <property type="match status" value="1"/>
</dbReference>
<dbReference type="InterPro" id="IPR002347">
    <property type="entry name" value="SDR_fam"/>
</dbReference>
<dbReference type="PANTHER" id="PTHR43431">
    <property type="entry name" value="OXIDOREDUCTASE, SHORT CHAIN DEHYDROGENASE/REDUCTASE FAMILY (AFU_ORTHOLOGUE AFUA_5G14000)"/>
    <property type="match status" value="1"/>
</dbReference>
<dbReference type="OrthoDB" id="5513072at2"/>
<evidence type="ECO:0000313" key="2">
    <source>
        <dbReference type="Proteomes" id="UP000282388"/>
    </source>
</evidence>
<dbReference type="Gene3D" id="3.40.50.720">
    <property type="entry name" value="NAD(P)-binding Rossmann-like Domain"/>
    <property type="match status" value="1"/>
</dbReference>
<organism evidence="1 2">
    <name type="scientific">Acinetobacter tianfuensis</name>
    <dbReference type="NCBI Taxonomy" id="2419603"/>
    <lineage>
        <taxon>Bacteria</taxon>
        <taxon>Pseudomonadati</taxon>
        <taxon>Pseudomonadota</taxon>
        <taxon>Gammaproteobacteria</taxon>
        <taxon>Moraxellales</taxon>
        <taxon>Moraxellaceae</taxon>
        <taxon>Acinetobacter</taxon>
    </lineage>
</organism>
<dbReference type="Pfam" id="PF00106">
    <property type="entry name" value="adh_short"/>
    <property type="match status" value="1"/>
</dbReference>
<dbReference type="PRINTS" id="PR00081">
    <property type="entry name" value="GDHRDH"/>
</dbReference>